<dbReference type="InterPro" id="IPR040442">
    <property type="entry name" value="Pyrv_kinase-like_dom_sf"/>
</dbReference>
<evidence type="ECO:0000256" key="2">
    <source>
        <dbReference type="ARBA" id="ARBA00022723"/>
    </source>
</evidence>
<evidence type="ECO:0000256" key="3">
    <source>
        <dbReference type="ARBA" id="ARBA00023239"/>
    </source>
</evidence>
<evidence type="ECO:0000256" key="1">
    <source>
        <dbReference type="ARBA" id="ARBA00005568"/>
    </source>
</evidence>
<dbReference type="EC" id="4.1.2.52" evidence="5"/>
<accession>A0A7W8HGZ0</accession>
<feature type="domain" description="HpcH/HpaI aldolase/citrate lyase" evidence="4">
    <location>
        <begin position="20"/>
        <end position="237"/>
    </location>
</feature>
<evidence type="ECO:0000259" key="4">
    <source>
        <dbReference type="Pfam" id="PF03328"/>
    </source>
</evidence>
<gene>
    <name evidence="5" type="ORF">HNQ70_001815</name>
</gene>
<dbReference type="RefSeq" id="WP_183966511.1">
    <property type="nucleotide sequence ID" value="NZ_BAABEW010000001.1"/>
</dbReference>
<dbReference type="GO" id="GO:0005737">
    <property type="term" value="C:cytoplasm"/>
    <property type="evidence" value="ECO:0007669"/>
    <property type="project" value="TreeGrafter"/>
</dbReference>
<keyword evidence="6" id="KW-1185">Reference proteome</keyword>
<dbReference type="Gene3D" id="3.20.20.60">
    <property type="entry name" value="Phosphoenolpyruvate-binding domains"/>
    <property type="match status" value="1"/>
</dbReference>
<dbReference type="SUPFAM" id="SSF51621">
    <property type="entry name" value="Phosphoenolpyruvate/pyruvate domain"/>
    <property type="match status" value="1"/>
</dbReference>
<dbReference type="InterPro" id="IPR015813">
    <property type="entry name" value="Pyrv/PenolPyrv_kinase-like_dom"/>
</dbReference>
<evidence type="ECO:0000313" key="6">
    <source>
        <dbReference type="Proteomes" id="UP000532440"/>
    </source>
</evidence>
<comment type="similarity">
    <text evidence="1">Belongs to the HpcH/HpaI aldolase family.</text>
</comment>
<sequence length="252" mass="26547">MRPNKLKQLFAAKQTAIGGWCAIPDSYAAEVMGHCGYDTVVVDLQHGPIYLDAALPMLQALSSTDATPMARCSANNFFEINKLLDAGAYGIVCPMIDSADDARALVSACRYPPAGTRSFGPTRGFLYGGADYFAHANDTILAWAMIETPRGLENLDAICAVEGLDGVFVGPSDLSLALGVSPAPEWRKPPLSDALARILAAAHGAGKLAGIFCVSVEFAVEMKAAGFDFVVHANDASILREAAQRGVKAIRG</sequence>
<dbReference type="Proteomes" id="UP000532440">
    <property type="component" value="Unassembled WGS sequence"/>
</dbReference>
<proteinExistence type="inferred from homology"/>
<dbReference type="Pfam" id="PF03328">
    <property type="entry name" value="HpcH_HpaI"/>
    <property type="match status" value="1"/>
</dbReference>
<reference evidence="5 6" key="1">
    <citation type="submission" date="2020-08" db="EMBL/GenBank/DDBJ databases">
        <title>Genomic Encyclopedia of Type Strains, Phase IV (KMG-IV): sequencing the most valuable type-strain genomes for metagenomic binning, comparative biology and taxonomic classification.</title>
        <authorList>
            <person name="Goeker M."/>
        </authorList>
    </citation>
    <scope>NUCLEOTIDE SEQUENCE [LARGE SCALE GENOMIC DNA]</scope>
    <source>
        <strain evidence="5 6">DSM 29781</strain>
    </source>
</reference>
<comment type="caution">
    <text evidence="5">The sequence shown here is derived from an EMBL/GenBank/DDBJ whole genome shotgun (WGS) entry which is preliminary data.</text>
</comment>
<keyword evidence="2" id="KW-0479">Metal-binding</keyword>
<dbReference type="PANTHER" id="PTHR30502">
    <property type="entry name" value="2-KETO-3-DEOXY-L-RHAMNONATE ALDOLASE"/>
    <property type="match status" value="1"/>
</dbReference>
<dbReference type="AlphaFoldDB" id="A0A7W8HGZ0"/>
<dbReference type="InterPro" id="IPR050251">
    <property type="entry name" value="HpcH-HpaI_aldolase"/>
</dbReference>
<evidence type="ECO:0000313" key="5">
    <source>
        <dbReference type="EMBL" id="MBB5271805.1"/>
    </source>
</evidence>
<protein>
    <submittedName>
        <fullName evidence="5">4-hydroxy-2-oxoheptanedioate aldolase</fullName>
        <ecNumber evidence="5">4.1.2.52</ecNumber>
    </submittedName>
</protein>
<name>A0A7W8HGZ0_9BURK</name>
<dbReference type="PANTHER" id="PTHR30502:SF0">
    <property type="entry name" value="PHOSPHOENOLPYRUVATE CARBOXYLASE FAMILY PROTEIN"/>
    <property type="match status" value="1"/>
</dbReference>
<dbReference type="InterPro" id="IPR005000">
    <property type="entry name" value="Aldolase/citrate-lyase_domain"/>
</dbReference>
<keyword evidence="3 5" id="KW-0456">Lyase</keyword>
<dbReference type="GO" id="GO:0046872">
    <property type="term" value="F:metal ion binding"/>
    <property type="evidence" value="ECO:0007669"/>
    <property type="project" value="UniProtKB-KW"/>
</dbReference>
<dbReference type="GO" id="GO:0016832">
    <property type="term" value="F:aldehyde-lyase activity"/>
    <property type="evidence" value="ECO:0007669"/>
    <property type="project" value="TreeGrafter"/>
</dbReference>
<dbReference type="EMBL" id="JACHGB010000003">
    <property type="protein sequence ID" value="MBB5271805.1"/>
    <property type="molecule type" value="Genomic_DNA"/>
</dbReference>
<organism evidence="5 6">
    <name type="scientific">Quisquiliibacterium transsilvanicum</name>
    <dbReference type="NCBI Taxonomy" id="1549638"/>
    <lineage>
        <taxon>Bacteria</taxon>
        <taxon>Pseudomonadati</taxon>
        <taxon>Pseudomonadota</taxon>
        <taxon>Betaproteobacteria</taxon>
        <taxon>Burkholderiales</taxon>
        <taxon>Burkholderiaceae</taxon>
        <taxon>Quisquiliibacterium</taxon>
    </lineage>
</organism>